<dbReference type="Pfam" id="PF12698">
    <property type="entry name" value="ABC2_membrane_3"/>
    <property type="match status" value="1"/>
</dbReference>
<feature type="transmembrane region" description="Helical" evidence="6">
    <location>
        <begin position="344"/>
        <end position="364"/>
    </location>
</feature>
<dbReference type="PANTHER" id="PTHR30294">
    <property type="entry name" value="MEMBRANE COMPONENT OF ABC TRANSPORTER YHHJ-RELATED"/>
    <property type="match status" value="1"/>
</dbReference>
<evidence type="ECO:0000313" key="8">
    <source>
        <dbReference type="EMBL" id="REE67983.1"/>
    </source>
</evidence>
<comment type="caution">
    <text evidence="8">The sequence shown here is derived from an EMBL/GenBank/DDBJ whole genome shotgun (WGS) entry which is preliminary data.</text>
</comment>
<dbReference type="InterPro" id="IPR013525">
    <property type="entry name" value="ABC2_TM"/>
</dbReference>
<feature type="transmembrane region" description="Helical" evidence="6">
    <location>
        <begin position="309"/>
        <end position="332"/>
    </location>
</feature>
<sequence length="446" mass="48448">MNSGFWTVVGFTARNKLRAKSFMITTLIIAVIMSIGINLPYIISQFSGESKPTPVGYLVTTVDQTSSQMFTASQIGTLLTEYYKSQQPKPDLNIVTIKPANDSDKDNEEALKKAVADGTIDGYITFTPSKNKGDFPIVTYKSESLMEGKVSQSLKGALQGVKQEAILRGGGLSDELMTLLRSPVQLDTVQISTNGGAGSIGQGKTEEEQGMDMLTVYVIIILLFMAIMISGQMIASEITAEKSSRVMEILITSVAPLRAMFGKIFGMFLVVLVQLAIYIVVIVINMTLPHNKEKLGDMGISLSNIDPVLVIYALLFFLTGYYLFATLFAAVGSIVSRTEDLGQAVLPITMISLAGFYICILGGIQNPGSTLVKVSSFIPFFSPYAMVVRLGLSDPPLWQVWLSIAILLASILAAGWLSAKIYRAGVLMYGKKPTLREIGKAMRSYK</sequence>
<comment type="subcellular location">
    <subcellularLocation>
        <location evidence="1">Cell membrane</location>
        <topology evidence="1">Multi-pass membrane protein</topology>
    </subcellularLocation>
</comment>
<protein>
    <submittedName>
        <fullName evidence="8">ABC-2 type transport system permease protein</fullName>
    </submittedName>
</protein>
<feature type="transmembrane region" description="Helical" evidence="6">
    <location>
        <begin position="398"/>
        <end position="419"/>
    </location>
</feature>
<feature type="transmembrane region" description="Helical" evidence="6">
    <location>
        <begin position="22"/>
        <end position="43"/>
    </location>
</feature>
<feature type="transmembrane region" description="Helical" evidence="6">
    <location>
        <begin position="264"/>
        <end position="288"/>
    </location>
</feature>
<reference evidence="8 9" key="1">
    <citation type="submission" date="2018-08" db="EMBL/GenBank/DDBJ databases">
        <title>Genomic Encyclopedia of Type Strains, Phase III (KMG-III): the genomes of soil and plant-associated and newly described type strains.</title>
        <authorList>
            <person name="Whitman W."/>
        </authorList>
    </citation>
    <scope>NUCLEOTIDE SEQUENCE [LARGE SCALE GENOMIC DNA]</scope>
    <source>
        <strain evidence="8 9">CGMCC 1.10966</strain>
    </source>
</reference>
<feature type="transmembrane region" description="Helical" evidence="6">
    <location>
        <begin position="214"/>
        <end position="235"/>
    </location>
</feature>
<gene>
    <name evidence="8" type="ORF">A8990_14032</name>
</gene>
<keyword evidence="3 6" id="KW-0812">Transmembrane</keyword>
<dbReference type="RefSeq" id="WP_116191769.1">
    <property type="nucleotide sequence ID" value="NZ_QTTN01000040.1"/>
</dbReference>
<dbReference type="Proteomes" id="UP000256304">
    <property type="component" value="Unassembled WGS sequence"/>
</dbReference>
<evidence type="ECO:0000259" key="7">
    <source>
        <dbReference type="Pfam" id="PF12698"/>
    </source>
</evidence>
<feature type="domain" description="ABC-2 type transporter transmembrane" evidence="7">
    <location>
        <begin position="20"/>
        <end position="419"/>
    </location>
</feature>
<evidence type="ECO:0000256" key="6">
    <source>
        <dbReference type="SAM" id="Phobius"/>
    </source>
</evidence>
<proteinExistence type="predicted"/>
<dbReference type="InterPro" id="IPR051449">
    <property type="entry name" value="ABC-2_transporter_component"/>
</dbReference>
<keyword evidence="4 6" id="KW-1133">Transmembrane helix</keyword>
<dbReference type="AlphaFoldDB" id="A0A3D9R1G5"/>
<dbReference type="PANTHER" id="PTHR30294:SF29">
    <property type="entry name" value="MULTIDRUG ABC TRANSPORTER PERMEASE YBHS-RELATED"/>
    <property type="match status" value="1"/>
</dbReference>
<dbReference type="GO" id="GO:0140359">
    <property type="term" value="F:ABC-type transporter activity"/>
    <property type="evidence" value="ECO:0007669"/>
    <property type="project" value="InterPro"/>
</dbReference>
<accession>A0A3D9R1G5</accession>
<evidence type="ECO:0000256" key="2">
    <source>
        <dbReference type="ARBA" id="ARBA00022475"/>
    </source>
</evidence>
<evidence type="ECO:0000313" key="9">
    <source>
        <dbReference type="Proteomes" id="UP000256304"/>
    </source>
</evidence>
<dbReference type="GO" id="GO:0005886">
    <property type="term" value="C:plasma membrane"/>
    <property type="evidence" value="ECO:0007669"/>
    <property type="project" value="UniProtKB-SubCell"/>
</dbReference>
<dbReference type="OrthoDB" id="9768837at2"/>
<keyword evidence="9" id="KW-1185">Reference proteome</keyword>
<evidence type="ECO:0000256" key="5">
    <source>
        <dbReference type="ARBA" id="ARBA00023136"/>
    </source>
</evidence>
<organism evidence="8 9">
    <name type="scientific">Paenibacillus taihuensis</name>
    <dbReference type="NCBI Taxonomy" id="1156355"/>
    <lineage>
        <taxon>Bacteria</taxon>
        <taxon>Bacillati</taxon>
        <taxon>Bacillota</taxon>
        <taxon>Bacilli</taxon>
        <taxon>Bacillales</taxon>
        <taxon>Paenibacillaceae</taxon>
        <taxon>Paenibacillus</taxon>
    </lineage>
</organism>
<keyword evidence="5 6" id="KW-0472">Membrane</keyword>
<keyword evidence="2" id="KW-1003">Cell membrane</keyword>
<dbReference type="EMBL" id="QTTN01000040">
    <property type="protein sequence ID" value="REE67983.1"/>
    <property type="molecule type" value="Genomic_DNA"/>
</dbReference>
<evidence type="ECO:0000256" key="3">
    <source>
        <dbReference type="ARBA" id="ARBA00022692"/>
    </source>
</evidence>
<evidence type="ECO:0000256" key="1">
    <source>
        <dbReference type="ARBA" id="ARBA00004651"/>
    </source>
</evidence>
<name>A0A3D9R1G5_9BACL</name>
<evidence type="ECO:0000256" key="4">
    <source>
        <dbReference type="ARBA" id="ARBA00022989"/>
    </source>
</evidence>